<dbReference type="InterPro" id="IPR036388">
    <property type="entry name" value="WH-like_DNA-bd_sf"/>
</dbReference>
<name>A0ABV3RFB2_9SPHN</name>
<evidence type="ECO:0000313" key="5">
    <source>
        <dbReference type="EMBL" id="MEW9856675.1"/>
    </source>
</evidence>
<evidence type="ECO:0000256" key="3">
    <source>
        <dbReference type="ARBA" id="ARBA00023163"/>
    </source>
</evidence>
<evidence type="ECO:0000313" key="6">
    <source>
        <dbReference type="Proteomes" id="UP001556118"/>
    </source>
</evidence>
<keyword evidence="2" id="KW-0238">DNA-binding</keyword>
<dbReference type="InterPro" id="IPR036390">
    <property type="entry name" value="WH_DNA-bd_sf"/>
</dbReference>
<evidence type="ECO:0000256" key="1">
    <source>
        <dbReference type="ARBA" id="ARBA00023015"/>
    </source>
</evidence>
<dbReference type="Gene3D" id="1.10.10.10">
    <property type="entry name" value="Winged helix-like DNA-binding domain superfamily/Winged helix DNA-binding domain"/>
    <property type="match status" value="1"/>
</dbReference>
<protein>
    <submittedName>
        <fullName evidence="5">GntR family transcriptional regulator</fullName>
    </submittedName>
</protein>
<dbReference type="CDD" id="cd07377">
    <property type="entry name" value="WHTH_GntR"/>
    <property type="match status" value="1"/>
</dbReference>
<keyword evidence="6" id="KW-1185">Reference proteome</keyword>
<dbReference type="RefSeq" id="WP_367775148.1">
    <property type="nucleotide sequence ID" value="NZ_JBFNXR010000052.1"/>
</dbReference>
<proteinExistence type="predicted"/>
<dbReference type="Pfam" id="PF00392">
    <property type="entry name" value="GntR"/>
    <property type="match status" value="1"/>
</dbReference>
<comment type="caution">
    <text evidence="5">The sequence shown here is derived from an EMBL/GenBank/DDBJ whole genome shotgun (WGS) entry which is preliminary data.</text>
</comment>
<dbReference type="PANTHER" id="PTHR43537">
    <property type="entry name" value="TRANSCRIPTIONAL REGULATOR, GNTR FAMILY"/>
    <property type="match status" value="1"/>
</dbReference>
<dbReference type="InterPro" id="IPR000524">
    <property type="entry name" value="Tscrpt_reg_HTH_GntR"/>
</dbReference>
<evidence type="ECO:0000259" key="4">
    <source>
        <dbReference type="PROSITE" id="PS50949"/>
    </source>
</evidence>
<dbReference type="EMBL" id="JBFNXR010000052">
    <property type="protein sequence ID" value="MEW9856675.1"/>
    <property type="molecule type" value="Genomic_DNA"/>
</dbReference>
<gene>
    <name evidence="5" type="ORF">ABUH87_16175</name>
</gene>
<dbReference type="SUPFAM" id="SSF46785">
    <property type="entry name" value="Winged helix' DNA-binding domain"/>
    <property type="match status" value="1"/>
</dbReference>
<feature type="domain" description="HTH gntR-type" evidence="4">
    <location>
        <begin position="4"/>
        <end position="71"/>
    </location>
</feature>
<dbReference type="Proteomes" id="UP001556118">
    <property type="component" value="Unassembled WGS sequence"/>
</dbReference>
<dbReference type="SMART" id="SM00345">
    <property type="entry name" value="HTH_GNTR"/>
    <property type="match status" value="1"/>
</dbReference>
<reference evidence="5 6" key="1">
    <citation type="submission" date="2024-06" db="EMBL/GenBank/DDBJ databases">
        <title>Novosphingobium rhizovicinus M1R2S20.</title>
        <authorList>
            <person name="Sun J.-Q."/>
        </authorList>
    </citation>
    <scope>NUCLEOTIDE SEQUENCE [LARGE SCALE GENOMIC DNA]</scope>
    <source>
        <strain evidence="5 6">M1R2S20</strain>
    </source>
</reference>
<accession>A0ABV3RFB2</accession>
<organism evidence="5 6">
    <name type="scientific">Novosphingobium rhizovicinum</name>
    <dbReference type="NCBI Taxonomy" id="3228928"/>
    <lineage>
        <taxon>Bacteria</taxon>
        <taxon>Pseudomonadati</taxon>
        <taxon>Pseudomonadota</taxon>
        <taxon>Alphaproteobacteria</taxon>
        <taxon>Sphingomonadales</taxon>
        <taxon>Sphingomonadaceae</taxon>
        <taxon>Novosphingobium</taxon>
    </lineage>
</organism>
<dbReference type="PANTHER" id="PTHR43537:SF45">
    <property type="entry name" value="GNTR FAMILY REGULATORY PROTEIN"/>
    <property type="match status" value="1"/>
</dbReference>
<evidence type="ECO:0000256" key="2">
    <source>
        <dbReference type="ARBA" id="ARBA00023125"/>
    </source>
</evidence>
<keyword evidence="1" id="KW-0805">Transcription regulation</keyword>
<keyword evidence="3" id="KW-0804">Transcription</keyword>
<dbReference type="PROSITE" id="PS50949">
    <property type="entry name" value="HTH_GNTR"/>
    <property type="match status" value="1"/>
</dbReference>
<sequence>MNAGPTSVRVYQVLRDAILRGEMRPGTHLDPVTIAGELAASTTPVREALCRLTGEDLLETRQGSGFMLPLLDEPKLQDLYAWTGDLVALGLRSAGTRNAIAVQATVAEPDNTDASTDYADASARVFAKIVAGSSNSEHGAAMARANAQLHPIRMLEPDVLSDAHKELQMLTSTAREGSVTALRQHCATYLRRRRRAAAELLRRRYR</sequence>